<feature type="transmembrane region" description="Helical" evidence="5">
    <location>
        <begin position="88"/>
        <end position="110"/>
    </location>
</feature>
<dbReference type="SUPFAM" id="SSF48652">
    <property type="entry name" value="Tetraspanin"/>
    <property type="match status" value="1"/>
</dbReference>
<keyword evidence="4 5" id="KW-0472">Membrane</keyword>
<protein>
    <recommendedName>
        <fullName evidence="8">Tetraspanin</fullName>
    </recommendedName>
</protein>
<reference evidence="6" key="1">
    <citation type="submission" date="2022-12" db="EMBL/GenBank/DDBJ databases">
        <title>Genome assemblies of Blomia tropicalis.</title>
        <authorList>
            <person name="Cui Y."/>
        </authorList>
    </citation>
    <scope>NUCLEOTIDE SEQUENCE</scope>
    <source>
        <tissue evidence="6">Adult mites</tissue>
    </source>
</reference>
<dbReference type="PANTHER" id="PTHR19282:SF554">
    <property type="entry name" value="ANTIGEN, PUTATIVE-RELATED"/>
    <property type="match status" value="1"/>
</dbReference>
<dbReference type="PANTHER" id="PTHR19282">
    <property type="entry name" value="TETRASPANIN"/>
    <property type="match status" value="1"/>
</dbReference>
<proteinExistence type="predicted"/>
<dbReference type="Pfam" id="PF00335">
    <property type="entry name" value="Tetraspanin"/>
    <property type="match status" value="1"/>
</dbReference>
<evidence type="ECO:0000256" key="3">
    <source>
        <dbReference type="ARBA" id="ARBA00022989"/>
    </source>
</evidence>
<dbReference type="EMBL" id="JAPWDV010000001">
    <property type="protein sequence ID" value="KAJ6221615.1"/>
    <property type="molecule type" value="Genomic_DNA"/>
</dbReference>
<dbReference type="AlphaFoldDB" id="A0A9Q0MD52"/>
<feature type="transmembrane region" description="Helical" evidence="5">
    <location>
        <begin position="117"/>
        <end position="140"/>
    </location>
</feature>
<evidence type="ECO:0000256" key="1">
    <source>
        <dbReference type="ARBA" id="ARBA00004141"/>
    </source>
</evidence>
<dbReference type="OrthoDB" id="10054572at2759"/>
<keyword evidence="3 5" id="KW-1133">Transmembrane helix</keyword>
<keyword evidence="7" id="KW-1185">Reference proteome</keyword>
<gene>
    <name evidence="6" type="ORF">RDWZM_000160</name>
</gene>
<dbReference type="GO" id="GO:0005886">
    <property type="term" value="C:plasma membrane"/>
    <property type="evidence" value="ECO:0007669"/>
    <property type="project" value="TreeGrafter"/>
</dbReference>
<sequence length="416" mass="47439">MHINPYATYCHSPLQYHYTRRAAIVEKREHMFLRAMSKAMRYYRIWIYSCNVALFIGTLIYTIAFMSIIGDSTLYFFPNIRLYQPTFIYSYFVIIVQGGLLQTIGCIGALKLNERYLNTYLIAICVLLFGDGILGIVWILRYNHIVTNLRTDLRMQIAKDYSTDSTLEELWNELQSNYRCCGVDGPNDYNQSQWLNYTRRQWQSTIAPMDQLDSDSSLTSQTSMEWILPRSCCLTESVTDSQPVCVARIDEEHVFKRGCYEHIYHWLQSSVDLLSVLGFCVITFIKMCFLCLLRYEIKEMIEKIQVIKGQTAASNTAAHMLPFQDLEAYLPRPSMQQDSLLMGNATTTGLSSSIGGGMGAQFNRSTTPHNTIATEKCHCRIGMTNLTSTLSGSRMILSTSTANLSMGCQSKKHSLV</sequence>
<dbReference type="InterPro" id="IPR018499">
    <property type="entry name" value="Tetraspanin/Peripherin"/>
</dbReference>
<evidence type="ECO:0000313" key="6">
    <source>
        <dbReference type="EMBL" id="KAJ6221615.1"/>
    </source>
</evidence>
<comment type="caution">
    <text evidence="6">The sequence shown here is derived from an EMBL/GenBank/DDBJ whole genome shotgun (WGS) entry which is preliminary data.</text>
</comment>
<evidence type="ECO:0008006" key="8">
    <source>
        <dbReference type="Google" id="ProtNLM"/>
    </source>
</evidence>
<evidence type="ECO:0000256" key="5">
    <source>
        <dbReference type="SAM" id="Phobius"/>
    </source>
</evidence>
<organism evidence="6 7">
    <name type="scientific">Blomia tropicalis</name>
    <name type="common">Mite</name>
    <dbReference type="NCBI Taxonomy" id="40697"/>
    <lineage>
        <taxon>Eukaryota</taxon>
        <taxon>Metazoa</taxon>
        <taxon>Ecdysozoa</taxon>
        <taxon>Arthropoda</taxon>
        <taxon>Chelicerata</taxon>
        <taxon>Arachnida</taxon>
        <taxon>Acari</taxon>
        <taxon>Acariformes</taxon>
        <taxon>Sarcoptiformes</taxon>
        <taxon>Astigmata</taxon>
        <taxon>Glycyphagoidea</taxon>
        <taxon>Echimyopodidae</taxon>
        <taxon>Blomia</taxon>
    </lineage>
</organism>
<evidence type="ECO:0000256" key="4">
    <source>
        <dbReference type="ARBA" id="ARBA00023136"/>
    </source>
</evidence>
<dbReference type="Proteomes" id="UP001142055">
    <property type="component" value="Chromosome 1"/>
</dbReference>
<evidence type="ECO:0000313" key="7">
    <source>
        <dbReference type="Proteomes" id="UP001142055"/>
    </source>
</evidence>
<dbReference type="Gene3D" id="1.10.1450.10">
    <property type="entry name" value="Tetraspanin"/>
    <property type="match status" value="1"/>
</dbReference>
<keyword evidence="2 5" id="KW-0812">Transmembrane</keyword>
<evidence type="ECO:0000256" key="2">
    <source>
        <dbReference type="ARBA" id="ARBA00022692"/>
    </source>
</evidence>
<comment type="subcellular location">
    <subcellularLocation>
        <location evidence="1">Membrane</location>
        <topology evidence="1">Multi-pass membrane protein</topology>
    </subcellularLocation>
</comment>
<feature type="transmembrane region" description="Helical" evidence="5">
    <location>
        <begin position="273"/>
        <end position="293"/>
    </location>
</feature>
<feature type="transmembrane region" description="Helical" evidence="5">
    <location>
        <begin position="45"/>
        <end position="68"/>
    </location>
</feature>
<dbReference type="InterPro" id="IPR008952">
    <property type="entry name" value="Tetraspanin_EC2_sf"/>
</dbReference>
<name>A0A9Q0MD52_BLOTA</name>
<accession>A0A9Q0MD52</accession>